<dbReference type="InterPro" id="IPR008920">
    <property type="entry name" value="TF_FadR/GntR_C"/>
</dbReference>
<dbReference type="SUPFAM" id="SSF48008">
    <property type="entry name" value="GntR ligand-binding domain-like"/>
    <property type="match status" value="1"/>
</dbReference>
<evidence type="ECO:0000259" key="4">
    <source>
        <dbReference type="PROSITE" id="PS50949"/>
    </source>
</evidence>
<accession>A0A1P8K2X5</accession>
<keyword evidence="2" id="KW-0238">DNA-binding</keyword>
<dbReference type="AlphaFoldDB" id="A0A1P8K2X5"/>
<dbReference type="Proteomes" id="UP000186609">
    <property type="component" value="Chromosome"/>
</dbReference>
<keyword evidence="1" id="KW-0805">Transcription regulation</keyword>
<dbReference type="Gene3D" id="1.20.120.530">
    <property type="entry name" value="GntR ligand-binding domain-like"/>
    <property type="match status" value="1"/>
</dbReference>
<dbReference type="RefSeq" id="WP_076204046.1">
    <property type="nucleotide sequence ID" value="NZ_CP019236.1"/>
</dbReference>
<dbReference type="GO" id="GO:0003700">
    <property type="term" value="F:DNA-binding transcription factor activity"/>
    <property type="evidence" value="ECO:0007669"/>
    <property type="project" value="InterPro"/>
</dbReference>
<sequence>MTTQFSPVTSGARLSDQVAQQLAAEIHTGRLAPGARLPPEARLVEQFQVSRTVVREAVSRMKSLGLVDSRQGSGVFVSATRPFAPLNFDAHHAESKTAVIQMVEVRRALEAEVAGLAAERRRAADIRHIRQTVRALDRAVRAGGDGVEEDVLFHRAIADAARNPFLIGTLDYLAQFLRGATRVTRANEARRADFMEQVLAEHAAIVDAIEAGDALQARTAAAAHMGNAIRRIELADSSFWRQAGDRLAEPLVKALPAGAASAGR</sequence>
<name>A0A1P8K2X5_9BURK</name>
<dbReference type="InterPro" id="IPR000524">
    <property type="entry name" value="Tscrpt_reg_HTH_GntR"/>
</dbReference>
<keyword evidence="3" id="KW-0804">Transcription</keyword>
<dbReference type="EMBL" id="CP019236">
    <property type="protein sequence ID" value="APW40346.1"/>
    <property type="molecule type" value="Genomic_DNA"/>
</dbReference>
<reference evidence="5 6" key="1">
    <citation type="submission" date="2017-01" db="EMBL/GenBank/DDBJ databases">
        <authorList>
            <person name="Mah S.A."/>
            <person name="Swanson W.J."/>
            <person name="Moy G.W."/>
            <person name="Vacquier V.D."/>
        </authorList>
    </citation>
    <scope>NUCLEOTIDE SEQUENCE [LARGE SCALE GENOMIC DNA]</scope>
    <source>
        <strain evidence="5 6">DCY110</strain>
    </source>
</reference>
<keyword evidence="6" id="KW-1185">Reference proteome</keyword>
<dbReference type="OrthoDB" id="1040417at2"/>
<dbReference type="PROSITE" id="PS50949">
    <property type="entry name" value="HTH_GNTR"/>
    <property type="match status" value="1"/>
</dbReference>
<dbReference type="InterPro" id="IPR036388">
    <property type="entry name" value="WH-like_DNA-bd_sf"/>
</dbReference>
<dbReference type="InterPro" id="IPR036390">
    <property type="entry name" value="WH_DNA-bd_sf"/>
</dbReference>
<dbReference type="KEGG" id="rhy:RD110_26690"/>
<evidence type="ECO:0000313" key="5">
    <source>
        <dbReference type="EMBL" id="APW40346.1"/>
    </source>
</evidence>
<dbReference type="GO" id="GO:0003677">
    <property type="term" value="F:DNA binding"/>
    <property type="evidence" value="ECO:0007669"/>
    <property type="project" value="UniProtKB-KW"/>
</dbReference>
<dbReference type="SMART" id="SM00895">
    <property type="entry name" value="FCD"/>
    <property type="match status" value="1"/>
</dbReference>
<proteinExistence type="predicted"/>
<evidence type="ECO:0000256" key="2">
    <source>
        <dbReference type="ARBA" id="ARBA00023125"/>
    </source>
</evidence>
<dbReference type="SUPFAM" id="SSF46785">
    <property type="entry name" value="Winged helix' DNA-binding domain"/>
    <property type="match status" value="1"/>
</dbReference>
<feature type="domain" description="HTH gntR-type" evidence="4">
    <location>
        <begin position="12"/>
        <end position="80"/>
    </location>
</feature>
<dbReference type="Pfam" id="PF07729">
    <property type="entry name" value="FCD"/>
    <property type="match status" value="1"/>
</dbReference>
<organism evidence="5 6">
    <name type="scientific">Rhodoferax koreensis</name>
    <dbReference type="NCBI Taxonomy" id="1842727"/>
    <lineage>
        <taxon>Bacteria</taxon>
        <taxon>Pseudomonadati</taxon>
        <taxon>Pseudomonadota</taxon>
        <taxon>Betaproteobacteria</taxon>
        <taxon>Burkholderiales</taxon>
        <taxon>Comamonadaceae</taxon>
        <taxon>Rhodoferax</taxon>
    </lineage>
</organism>
<protein>
    <submittedName>
        <fullName evidence="5">GntR family transcriptional regulator</fullName>
    </submittedName>
</protein>
<dbReference type="InterPro" id="IPR011711">
    <property type="entry name" value="GntR_C"/>
</dbReference>
<evidence type="ECO:0000256" key="3">
    <source>
        <dbReference type="ARBA" id="ARBA00023163"/>
    </source>
</evidence>
<dbReference type="PANTHER" id="PTHR43537">
    <property type="entry name" value="TRANSCRIPTIONAL REGULATOR, GNTR FAMILY"/>
    <property type="match status" value="1"/>
</dbReference>
<dbReference type="CDD" id="cd07377">
    <property type="entry name" value="WHTH_GntR"/>
    <property type="match status" value="1"/>
</dbReference>
<dbReference type="STRING" id="1842727.RD110_26690"/>
<evidence type="ECO:0000313" key="6">
    <source>
        <dbReference type="Proteomes" id="UP000186609"/>
    </source>
</evidence>
<dbReference type="Pfam" id="PF00392">
    <property type="entry name" value="GntR"/>
    <property type="match status" value="1"/>
</dbReference>
<dbReference type="PANTHER" id="PTHR43537:SF5">
    <property type="entry name" value="UXU OPERON TRANSCRIPTIONAL REGULATOR"/>
    <property type="match status" value="1"/>
</dbReference>
<dbReference type="Gene3D" id="1.10.10.10">
    <property type="entry name" value="Winged helix-like DNA-binding domain superfamily/Winged helix DNA-binding domain"/>
    <property type="match status" value="1"/>
</dbReference>
<evidence type="ECO:0000256" key="1">
    <source>
        <dbReference type="ARBA" id="ARBA00023015"/>
    </source>
</evidence>
<dbReference type="PRINTS" id="PR00035">
    <property type="entry name" value="HTHGNTR"/>
</dbReference>
<gene>
    <name evidence="5" type="ORF">RD110_26690</name>
</gene>
<dbReference type="SMART" id="SM00345">
    <property type="entry name" value="HTH_GNTR"/>
    <property type="match status" value="1"/>
</dbReference>